<evidence type="ECO:0000259" key="7">
    <source>
        <dbReference type="Pfam" id="PF00892"/>
    </source>
</evidence>
<keyword evidence="3 6" id="KW-0812">Transmembrane</keyword>
<feature type="domain" description="EamA" evidence="7">
    <location>
        <begin position="151"/>
        <end position="280"/>
    </location>
</feature>
<feature type="domain" description="EamA" evidence="7">
    <location>
        <begin position="3"/>
        <end position="135"/>
    </location>
</feature>
<comment type="caution">
    <text evidence="8">The sequence shown here is derived from an EMBL/GenBank/DDBJ whole genome shotgun (WGS) entry which is preliminary data.</text>
</comment>
<keyword evidence="2" id="KW-1003">Cell membrane</keyword>
<dbReference type="PANTHER" id="PTHR42920">
    <property type="entry name" value="OS03G0707200 PROTEIN-RELATED"/>
    <property type="match status" value="1"/>
</dbReference>
<dbReference type="GO" id="GO:0005886">
    <property type="term" value="C:plasma membrane"/>
    <property type="evidence" value="ECO:0007669"/>
    <property type="project" value="UniProtKB-SubCell"/>
</dbReference>
<dbReference type="OrthoDB" id="4167046at2"/>
<comment type="subcellular location">
    <subcellularLocation>
        <location evidence="1">Cell membrane</location>
        <topology evidence="1">Multi-pass membrane protein</topology>
    </subcellularLocation>
</comment>
<feature type="transmembrane region" description="Helical" evidence="6">
    <location>
        <begin position="148"/>
        <end position="169"/>
    </location>
</feature>
<dbReference type="InterPro" id="IPR000620">
    <property type="entry name" value="EamA_dom"/>
</dbReference>
<sequence length="303" mass="33016">MFYLFPLLTVIIWSGNAIVNKLSVSVIDPGAISFYRWFFAMVVLTPFVLPSVWRNRDIIKPYLSKLAFLALLGMVLNQSLGYFAAATTTATNMALIVSLVPLISMFMSVPLLGQRMQVVGVIGAVLSLAGLVLMLSKGDVMNLVQQGITQGDGLVLLAAVVYALYCVLLKRWKMPLTNWQSVYVQGVLAVTMLTPMLLSSERMAITADSFPLIMYAAIPASVIAPWCWMKGIEILGADRTAMFMNLMPVLTAMIASVALGEQLAKYHYIGGMMVLTGVVLAQRKPKLSLDTPVPVVNEVKTSS</sequence>
<dbReference type="InterPro" id="IPR051258">
    <property type="entry name" value="Diverse_Substrate_Transporter"/>
</dbReference>
<feature type="transmembrane region" description="Helical" evidence="6">
    <location>
        <begin position="181"/>
        <end position="198"/>
    </location>
</feature>
<proteinExistence type="predicted"/>
<evidence type="ECO:0000256" key="3">
    <source>
        <dbReference type="ARBA" id="ARBA00022692"/>
    </source>
</evidence>
<evidence type="ECO:0000256" key="6">
    <source>
        <dbReference type="SAM" id="Phobius"/>
    </source>
</evidence>
<dbReference type="EMBL" id="LDOV01000006">
    <property type="protein sequence ID" value="KLV02481.1"/>
    <property type="molecule type" value="Genomic_DNA"/>
</dbReference>
<feature type="transmembrane region" description="Helical" evidence="6">
    <location>
        <begin position="66"/>
        <end position="85"/>
    </location>
</feature>
<reference evidence="8 9" key="1">
    <citation type="submission" date="2015-05" db="EMBL/GenBank/DDBJ databases">
        <title>Photobacterium galathea sp. nov.</title>
        <authorList>
            <person name="Machado H."/>
            <person name="Gram L."/>
        </authorList>
    </citation>
    <scope>NUCLEOTIDE SEQUENCE [LARGE SCALE GENOMIC DNA]</scope>
    <source>
        <strain evidence="8 9">DSM 25995</strain>
    </source>
</reference>
<dbReference type="InterPro" id="IPR037185">
    <property type="entry name" value="EmrE-like"/>
</dbReference>
<dbReference type="PATRIC" id="fig|754436.4.peg.614"/>
<dbReference type="Proteomes" id="UP000036426">
    <property type="component" value="Unassembled WGS sequence"/>
</dbReference>
<feature type="transmembrane region" description="Helical" evidence="6">
    <location>
        <begin position="91"/>
        <end position="111"/>
    </location>
</feature>
<evidence type="ECO:0000256" key="5">
    <source>
        <dbReference type="ARBA" id="ARBA00023136"/>
    </source>
</evidence>
<organism evidence="8 9">
    <name type="scientific">Photobacterium aphoticum</name>
    <dbReference type="NCBI Taxonomy" id="754436"/>
    <lineage>
        <taxon>Bacteria</taxon>
        <taxon>Pseudomonadati</taxon>
        <taxon>Pseudomonadota</taxon>
        <taxon>Gammaproteobacteria</taxon>
        <taxon>Vibrionales</taxon>
        <taxon>Vibrionaceae</taxon>
        <taxon>Photobacterium</taxon>
    </lineage>
</organism>
<accession>A0A0J1GS44</accession>
<gene>
    <name evidence="8" type="ORF">ABT58_02910</name>
</gene>
<evidence type="ECO:0000256" key="4">
    <source>
        <dbReference type="ARBA" id="ARBA00022989"/>
    </source>
</evidence>
<feature type="transmembrane region" description="Helical" evidence="6">
    <location>
        <begin position="118"/>
        <end position="136"/>
    </location>
</feature>
<evidence type="ECO:0000256" key="1">
    <source>
        <dbReference type="ARBA" id="ARBA00004651"/>
    </source>
</evidence>
<keyword evidence="9" id="KW-1185">Reference proteome</keyword>
<keyword evidence="4 6" id="KW-1133">Transmembrane helix</keyword>
<dbReference type="RefSeq" id="WP_047872872.1">
    <property type="nucleotide sequence ID" value="NZ_BMYC01000027.1"/>
</dbReference>
<feature type="transmembrane region" description="Helical" evidence="6">
    <location>
        <begin position="33"/>
        <end position="54"/>
    </location>
</feature>
<keyword evidence="5 6" id="KW-0472">Membrane</keyword>
<name>A0A0J1GS44_9GAMM</name>
<evidence type="ECO:0000313" key="9">
    <source>
        <dbReference type="Proteomes" id="UP000036426"/>
    </source>
</evidence>
<protein>
    <submittedName>
        <fullName evidence="8">Multidrug DMT transporter</fullName>
    </submittedName>
</protein>
<feature type="transmembrane region" description="Helical" evidence="6">
    <location>
        <begin position="210"/>
        <end position="229"/>
    </location>
</feature>
<dbReference type="SUPFAM" id="SSF103481">
    <property type="entry name" value="Multidrug resistance efflux transporter EmrE"/>
    <property type="match status" value="2"/>
</dbReference>
<dbReference type="Pfam" id="PF00892">
    <property type="entry name" value="EamA"/>
    <property type="match status" value="2"/>
</dbReference>
<evidence type="ECO:0000256" key="2">
    <source>
        <dbReference type="ARBA" id="ARBA00022475"/>
    </source>
</evidence>
<dbReference type="PANTHER" id="PTHR42920:SF11">
    <property type="entry name" value="INNER MEMBRANE PROTEIN YTFF"/>
    <property type="match status" value="1"/>
</dbReference>
<evidence type="ECO:0000313" key="8">
    <source>
        <dbReference type="EMBL" id="KLV02481.1"/>
    </source>
</evidence>
<dbReference type="AlphaFoldDB" id="A0A0J1GS44"/>
<feature type="transmembrane region" description="Helical" evidence="6">
    <location>
        <begin position="241"/>
        <end position="260"/>
    </location>
</feature>